<accession>A0A4Y2JUQ4</accession>
<organism evidence="2 3">
    <name type="scientific">Araneus ventricosus</name>
    <name type="common">Orbweaver spider</name>
    <name type="synonym">Epeira ventricosa</name>
    <dbReference type="NCBI Taxonomy" id="182803"/>
    <lineage>
        <taxon>Eukaryota</taxon>
        <taxon>Metazoa</taxon>
        <taxon>Ecdysozoa</taxon>
        <taxon>Arthropoda</taxon>
        <taxon>Chelicerata</taxon>
        <taxon>Arachnida</taxon>
        <taxon>Araneae</taxon>
        <taxon>Araneomorphae</taxon>
        <taxon>Entelegynae</taxon>
        <taxon>Araneoidea</taxon>
        <taxon>Araneidae</taxon>
        <taxon>Araneus</taxon>
    </lineage>
</organism>
<evidence type="ECO:0000313" key="3">
    <source>
        <dbReference type="Proteomes" id="UP000499080"/>
    </source>
</evidence>
<gene>
    <name evidence="2" type="ORF">AVEN_210321_1</name>
</gene>
<feature type="compositionally biased region" description="Basic and acidic residues" evidence="1">
    <location>
        <begin position="9"/>
        <end position="23"/>
    </location>
</feature>
<name>A0A4Y2JUQ4_ARAVE</name>
<sequence>MVGIPSGLKSERKIRGSLKEASEKNNALRRLKPCFEGSKQGFRHRQASIKICRLGKIEERLTSSCREGKKIAPPTFVQS</sequence>
<reference evidence="2 3" key="1">
    <citation type="journal article" date="2019" name="Sci. Rep.">
        <title>Orb-weaving spider Araneus ventricosus genome elucidates the spidroin gene catalogue.</title>
        <authorList>
            <person name="Kono N."/>
            <person name="Nakamura H."/>
            <person name="Ohtoshi R."/>
            <person name="Moran D.A.P."/>
            <person name="Shinohara A."/>
            <person name="Yoshida Y."/>
            <person name="Fujiwara M."/>
            <person name="Mori M."/>
            <person name="Tomita M."/>
            <person name="Arakawa K."/>
        </authorList>
    </citation>
    <scope>NUCLEOTIDE SEQUENCE [LARGE SCALE GENOMIC DNA]</scope>
</reference>
<keyword evidence="3" id="KW-1185">Reference proteome</keyword>
<dbReference type="Proteomes" id="UP000499080">
    <property type="component" value="Unassembled WGS sequence"/>
</dbReference>
<dbReference type="AlphaFoldDB" id="A0A4Y2JUQ4"/>
<feature type="region of interest" description="Disordered" evidence="1">
    <location>
        <begin position="1"/>
        <end position="24"/>
    </location>
</feature>
<dbReference type="EMBL" id="BGPR01003881">
    <property type="protein sequence ID" value="GBM93537.1"/>
    <property type="molecule type" value="Genomic_DNA"/>
</dbReference>
<proteinExistence type="predicted"/>
<evidence type="ECO:0000256" key="1">
    <source>
        <dbReference type="SAM" id="MobiDB-lite"/>
    </source>
</evidence>
<comment type="caution">
    <text evidence="2">The sequence shown here is derived from an EMBL/GenBank/DDBJ whole genome shotgun (WGS) entry which is preliminary data.</text>
</comment>
<evidence type="ECO:0000313" key="2">
    <source>
        <dbReference type="EMBL" id="GBM93537.1"/>
    </source>
</evidence>
<protein>
    <submittedName>
        <fullName evidence="2">Uncharacterized protein</fullName>
    </submittedName>
</protein>